<dbReference type="Proteomes" id="UP000039046">
    <property type="component" value="Unassembled WGS sequence"/>
</dbReference>
<name>A0A0A1TE21_9HYPO</name>
<organism evidence="2 3">
    <name type="scientific">[Torrubiella] hemipterigena</name>
    <dbReference type="NCBI Taxonomy" id="1531966"/>
    <lineage>
        <taxon>Eukaryota</taxon>
        <taxon>Fungi</taxon>
        <taxon>Dikarya</taxon>
        <taxon>Ascomycota</taxon>
        <taxon>Pezizomycotina</taxon>
        <taxon>Sordariomycetes</taxon>
        <taxon>Hypocreomycetidae</taxon>
        <taxon>Hypocreales</taxon>
        <taxon>Clavicipitaceae</taxon>
        <taxon>Clavicipitaceae incertae sedis</taxon>
        <taxon>'Torrubiella' clade</taxon>
    </lineage>
</organism>
<dbReference type="PANTHER" id="PTHR35910:SF6">
    <property type="entry name" value="2EXR DOMAIN-CONTAINING PROTEIN"/>
    <property type="match status" value="1"/>
</dbReference>
<feature type="domain" description="2EXR" evidence="1">
    <location>
        <begin position="33"/>
        <end position="151"/>
    </location>
</feature>
<dbReference type="InterPro" id="IPR045518">
    <property type="entry name" value="2EXR"/>
</dbReference>
<protein>
    <recommendedName>
        <fullName evidence="1">2EXR domain-containing protein</fullName>
    </recommendedName>
</protein>
<dbReference type="OrthoDB" id="3469466at2759"/>
<gene>
    <name evidence="2" type="ORF">VHEMI04513</name>
</gene>
<dbReference type="HOGENOM" id="CLU_045008_2_0_1"/>
<evidence type="ECO:0000313" key="2">
    <source>
        <dbReference type="EMBL" id="CEJ87783.1"/>
    </source>
</evidence>
<dbReference type="Pfam" id="PF20150">
    <property type="entry name" value="2EXR"/>
    <property type="match status" value="1"/>
</dbReference>
<dbReference type="AlphaFoldDB" id="A0A0A1TE21"/>
<evidence type="ECO:0000259" key="1">
    <source>
        <dbReference type="Pfam" id="PF20150"/>
    </source>
</evidence>
<reference evidence="2 3" key="1">
    <citation type="journal article" date="2015" name="Genome Announc.">
        <title>Draft Genome Sequence and Gene Annotation of the Entomopathogenic Fungus Verticillium hemipterigenum.</title>
        <authorList>
            <person name="Horn F."/>
            <person name="Habel A."/>
            <person name="Scharf D.H."/>
            <person name="Dworschak J."/>
            <person name="Brakhage A.A."/>
            <person name="Guthke R."/>
            <person name="Hertweck C."/>
            <person name="Linde J."/>
        </authorList>
    </citation>
    <scope>NUCLEOTIDE SEQUENCE [LARGE SCALE GENOMIC DNA]</scope>
</reference>
<accession>A0A0A1TE21</accession>
<evidence type="ECO:0000313" key="3">
    <source>
        <dbReference type="Proteomes" id="UP000039046"/>
    </source>
</evidence>
<dbReference type="STRING" id="1531966.A0A0A1TE21"/>
<dbReference type="PANTHER" id="PTHR35910">
    <property type="entry name" value="2EXR DOMAIN-CONTAINING PROTEIN"/>
    <property type="match status" value="1"/>
</dbReference>
<dbReference type="EMBL" id="CDHN01000002">
    <property type="protein sequence ID" value="CEJ87783.1"/>
    <property type="molecule type" value="Genomic_DNA"/>
</dbReference>
<sequence length="419" mass="48458">MTGSSVEASQKHMILNDLFKPQALSHLSRPRTFVKFSLLPPEIRLQIWNACMLQPSASRLISLILCSDRSTKTRHYRKKNGLGNIISSHSYYVRQDSVRSEWLDAIDQVNHESRNAYRQRYRVRFPISIKSADGDKFHIAYIGLNPETDILYLTSRPGSHGLSFIHCIHDIIAYDPRGIGVAHLAMGGCDHLSYLSRLHPSHLPLHAQEQINQWLSGSLQSFYTVIQMGITSRDIDMMLFPFRQSEHANDLWHCNRSLPIIANTTHYTRTTRDMRSIDKDLAYIAAPADPRESTQMWNQFRANFGKDKEELQLRYLMGLSEPSQTVTTRQDLCYFLEKSNERWEKIRANLKATGRHQALLDDDYWSQRTIPQVAGLWNLPADAFGTVPPLDAGFTDWNYKYVFDISHIRPELWVFHLVK</sequence>
<proteinExistence type="predicted"/>
<keyword evidence="3" id="KW-1185">Reference proteome</keyword>